<dbReference type="SUPFAM" id="SSF51430">
    <property type="entry name" value="NAD(P)-linked oxidoreductase"/>
    <property type="match status" value="1"/>
</dbReference>
<evidence type="ECO:0000256" key="3">
    <source>
        <dbReference type="ARBA" id="ARBA00023002"/>
    </source>
</evidence>
<dbReference type="AlphaFoldDB" id="A0A1I2NEY3"/>
<dbReference type="GO" id="GO:0016616">
    <property type="term" value="F:oxidoreductase activity, acting on the CH-OH group of donors, NAD or NADP as acceptor"/>
    <property type="evidence" value="ECO:0007669"/>
    <property type="project" value="UniProtKB-ARBA"/>
</dbReference>
<evidence type="ECO:0000256" key="1">
    <source>
        <dbReference type="ARBA" id="ARBA00007905"/>
    </source>
</evidence>
<dbReference type="Proteomes" id="UP000181942">
    <property type="component" value="Unassembled WGS sequence"/>
</dbReference>
<dbReference type="InterPro" id="IPR023210">
    <property type="entry name" value="NADP_OxRdtase_dom"/>
</dbReference>
<dbReference type="InterPro" id="IPR036812">
    <property type="entry name" value="NAD(P)_OxRdtase_dom_sf"/>
</dbReference>
<evidence type="ECO:0000313" key="5">
    <source>
        <dbReference type="EMBL" id="SFG01409.1"/>
    </source>
</evidence>
<dbReference type="PANTHER" id="PTHR43827">
    <property type="entry name" value="2,5-DIKETO-D-GLUCONIC ACID REDUCTASE"/>
    <property type="match status" value="1"/>
</dbReference>
<dbReference type="EMBL" id="FONR01000014">
    <property type="protein sequence ID" value="SFG01409.1"/>
    <property type="molecule type" value="Genomic_DNA"/>
</dbReference>
<reference evidence="5 6" key="1">
    <citation type="submission" date="2016-10" db="EMBL/GenBank/DDBJ databases">
        <authorList>
            <person name="de Groot N.N."/>
        </authorList>
    </citation>
    <scope>NUCLEOTIDE SEQUENCE [LARGE SCALE GENOMIC DNA]</scope>
    <source>
        <strain evidence="5 6">OK461</strain>
    </source>
</reference>
<accession>A0A1I2NEY3</accession>
<keyword evidence="3" id="KW-0560">Oxidoreductase</keyword>
<evidence type="ECO:0000313" key="6">
    <source>
        <dbReference type="Proteomes" id="UP000181942"/>
    </source>
</evidence>
<dbReference type="Gene3D" id="3.20.20.100">
    <property type="entry name" value="NADP-dependent oxidoreductase domain"/>
    <property type="match status" value="1"/>
</dbReference>
<evidence type="ECO:0000256" key="2">
    <source>
        <dbReference type="ARBA" id="ARBA00022857"/>
    </source>
</evidence>
<name>A0A1I2NEY3_9ACTN</name>
<dbReference type="Pfam" id="PF00248">
    <property type="entry name" value="Aldo_ket_red"/>
    <property type="match status" value="1"/>
</dbReference>
<comment type="similarity">
    <text evidence="1">Belongs to the aldo/keto reductase family.</text>
</comment>
<dbReference type="PANTHER" id="PTHR43827:SF3">
    <property type="entry name" value="NADP-DEPENDENT OXIDOREDUCTASE DOMAIN-CONTAINING PROTEIN"/>
    <property type="match status" value="1"/>
</dbReference>
<dbReference type="InterPro" id="IPR020471">
    <property type="entry name" value="AKR"/>
</dbReference>
<sequence>MVGGAGFGGVDAEAWARGAFEVHALTAEGGDADLGVVEGLLDPLASDDVVTLPQFGEVGALETAAAYRNEEAVGRAIKNSGIPREELFVTTKVWIQDAGEEHTKRAFETSLGKLGLDHKAAATCSLTRS</sequence>
<gene>
    <name evidence="5" type="ORF">SAMN02787118_114313</name>
</gene>
<organism evidence="5 6">
    <name type="scientific">Streptomyces mirabilis</name>
    <dbReference type="NCBI Taxonomy" id="68239"/>
    <lineage>
        <taxon>Bacteria</taxon>
        <taxon>Bacillati</taxon>
        <taxon>Actinomycetota</taxon>
        <taxon>Actinomycetes</taxon>
        <taxon>Kitasatosporales</taxon>
        <taxon>Streptomycetaceae</taxon>
        <taxon>Streptomyces</taxon>
    </lineage>
</organism>
<evidence type="ECO:0000259" key="4">
    <source>
        <dbReference type="Pfam" id="PF00248"/>
    </source>
</evidence>
<feature type="domain" description="NADP-dependent oxidoreductase" evidence="4">
    <location>
        <begin position="60"/>
        <end position="118"/>
    </location>
</feature>
<keyword evidence="2" id="KW-0521">NADP</keyword>
<proteinExistence type="inferred from homology"/>
<protein>
    <submittedName>
        <fullName evidence="5">Aldo/keto reductase family protein</fullName>
    </submittedName>
</protein>